<keyword evidence="5" id="KW-1185">Reference proteome</keyword>
<comment type="similarity">
    <text evidence="1">Belongs to the bacterial solute-binding protein 8 family.</text>
</comment>
<keyword evidence="2" id="KW-0732">Signal</keyword>
<feature type="domain" description="Fe/B12 periplasmic-binding" evidence="3">
    <location>
        <begin position="104"/>
        <end position="368"/>
    </location>
</feature>
<dbReference type="RefSeq" id="WP_345458178.1">
    <property type="nucleotide sequence ID" value="NZ_BAABKG010000002.1"/>
</dbReference>
<gene>
    <name evidence="4" type="ORF">GCM10023340_21840</name>
</gene>
<dbReference type="InterPro" id="IPR002491">
    <property type="entry name" value="ABC_transptr_periplasmic_BD"/>
</dbReference>
<name>A0ABP9PPM2_9ACTN</name>
<evidence type="ECO:0000313" key="4">
    <source>
        <dbReference type="EMBL" id="GAA5148235.1"/>
    </source>
</evidence>
<dbReference type="EMBL" id="BAABKG010000002">
    <property type="protein sequence ID" value="GAA5148235.1"/>
    <property type="molecule type" value="Genomic_DNA"/>
</dbReference>
<dbReference type="PANTHER" id="PTHR30535:SF4">
    <property type="entry name" value="HEMIN-BINDING PERIPLASMIC PROTEIN HMUT"/>
    <property type="match status" value="1"/>
</dbReference>
<comment type="caution">
    <text evidence="4">The sequence shown here is derived from an EMBL/GenBank/DDBJ whole genome shotgun (WGS) entry which is preliminary data.</text>
</comment>
<protein>
    <submittedName>
        <fullName evidence="4">Hemin ABC transporter substrate-binding protein</fullName>
    </submittedName>
</protein>
<sequence length="376" mass="38811">MRPLPTPAACLAAALVASAVVACSPVVGADDAPRADDTRAGAAVPSLADVTPLDDPRSWRGAVDVDLPDPDLDPVGPSPEPVLPARVTDVQGRDVVVRDVSRILALDVYGTLATTVFELGLGDHVVGRDVSSSFPEIADRPLVTHDGHALSAEAILDLDPTVVLTDTSLGPYDVVLQLRDAGVPVVVVDSHRGLDNLASLTEQVGDALGVPDAGRELGARLEQEAAQTSAAIGEVAPRDVTGRLRTVFLYVRGQAGVYYMFGEGSGADTLIEAAGGYDVAAEIGWRGMKPVTDEALVEAAPDVLLMMSKGLDSVGGVDGLLERFPALASTPAGENERVVAMDDDQVLSFGPRTSDVLDALAVALYAPDALAGRSGS</sequence>
<dbReference type="PROSITE" id="PS51257">
    <property type="entry name" value="PROKAR_LIPOPROTEIN"/>
    <property type="match status" value="1"/>
</dbReference>
<evidence type="ECO:0000259" key="3">
    <source>
        <dbReference type="PROSITE" id="PS50983"/>
    </source>
</evidence>
<dbReference type="Proteomes" id="UP001500221">
    <property type="component" value="Unassembled WGS sequence"/>
</dbReference>
<dbReference type="Gene3D" id="3.40.50.1980">
    <property type="entry name" value="Nitrogenase molybdenum iron protein domain"/>
    <property type="match status" value="2"/>
</dbReference>
<evidence type="ECO:0000256" key="2">
    <source>
        <dbReference type="SAM" id="SignalP"/>
    </source>
</evidence>
<organism evidence="4 5">
    <name type="scientific">Nocardioides marinquilinus</name>
    <dbReference type="NCBI Taxonomy" id="1210400"/>
    <lineage>
        <taxon>Bacteria</taxon>
        <taxon>Bacillati</taxon>
        <taxon>Actinomycetota</taxon>
        <taxon>Actinomycetes</taxon>
        <taxon>Propionibacteriales</taxon>
        <taxon>Nocardioidaceae</taxon>
        <taxon>Nocardioides</taxon>
    </lineage>
</organism>
<dbReference type="Pfam" id="PF01497">
    <property type="entry name" value="Peripla_BP_2"/>
    <property type="match status" value="1"/>
</dbReference>
<proteinExistence type="inferred from homology"/>
<dbReference type="SUPFAM" id="SSF53807">
    <property type="entry name" value="Helical backbone' metal receptor"/>
    <property type="match status" value="1"/>
</dbReference>
<reference evidence="5" key="1">
    <citation type="journal article" date="2019" name="Int. J. Syst. Evol. Microbiol.">
        <title>The Global Catalogue of Microorganisms (GCM) 10K type strain sequencing project: providing services to taxonomists for standard genome sequencing and annotation.</title>
        <authorList>
            <consortium name="The Broad Institute Genomics Platform"/>
            <consortium name="The Broad Institute Genome Sequencing Center for Infectious Disease"/>
            <person name="Wu L."/>
            <person name="Ma J."/>
        </authorList>
    </citation>
    <scope>NUCLEOTIDE SEQUENCE [LARGE SCALE GENOMIC DNA]</scope>
    <source>
        <strain evidence="5">JCM 18459</strain>
    </source>
</reference>
<accession>A0ABP9PPM2</accession>
<feature type="signal peptide" evidence="2">
    <location>
        <begin position="1"/>
        <end position="29"/>
    </location>
</feature>
<evidence type="ECO:0000256" key="1">
    <source>
        <dbReference type="ARBA" id="ARBA00008814"/>
    </source>
</evidence>
<dbReference type="InterPro" id="IPR050902">
    <property type="entry name" value="ABC_Transporter_SBP"/>
</dbReference>
<evidence type="ECO:0000313" key="5">
    <source>
        <dbReference type="Proteomes" id="UP001500221"/>
    </source>
</evidence>
<dbReference type="PANTHER" id="PTHR30535">
    <property type="entry name" value="VITAMIN B12-BINDING PROTEIN"/>
    <property type="match status" value="1"/>
</dbReference>
<feature type="chain" id="PRO_5046021991" evidence="2">
    <location>
        <begin position="30"/>
        <end position="376"/>
    </location>
</feature>
<dbReference type="PROSITE" id="PS50983">
    <property type="entry name" value="FE_B12_PBP"/>
    <property type="match status" value="1"/>
</dbReference>